<evidence type="ECO:0000256" key="12">
    <source>
        <dbReference type="ARBA" id="ARBA00061529"/>
    </source>
</evidence>
<evidence type="ECO:0000313" key="20">
    <source>
        <dbReference type="Proteomes" id="UP000306102"/>
    </source>
</evidence>
<dbReference type="GO" id="GO:0008278">
    <property type="term" value="C:cohesin complex"/>
    <property type="evidence" value="ECO:0007669"/>
    <property type="project" value="InterPro"/>
</dbReference>
<gene>
    <name evidence="19" type="ORF">TEA_010776</name>
</gene>
<dbReference type="GO" id="GO:0007062">
    <property type="term" value="P:sister chromatid cohesion"/>
    <property type="evidence" value="ECO:0007669"/>
    <property type="project" value="InterPro"/>
</dbReference>
<dbReference type="SMART" id="SM00360">
    <property type="entry name" value="RRM"/>
    <property type="match status" value="2"/>
</dbReference>
<dbReference type="Pfam" id="PF00076">
    <property type="entry name" value="RRM_1"/>
    <property type="match status" value="2"/>
</dbReference>
<evidence type="ECO:0000256" key="17">
    <source>
        <dbReference type="SAM" id="MobiDB-lite"/>
    </source>
</evidence>
<protein>
    <recommendedName>
        <fullName evidence="14">Small ribosomal subunit protein cS22</fullName>
    </recommendedName>
    <alternativeName>
        <fullName evidence="15">30S ribosomal protein 2, chloroplastic</fullName>
    </alternativeName>
</protein>
<evidence type="ECO:0000256" key="15">
    <source>
        <dbReference type="ARBA" id="ARBA00077833"/>
    </source>
</evidence>
<dbReference type="GO" id="GO:0005634">
    <property type="term" value="C:nucleus"/>
    <property type="evidence" value="ECO:0007669"/>
    <property type="project" value="UniProtKB-SubCell"/>
</dbReference>
<dbReference type="CDD" id="cd21609">
    <property type="entry name" value="RRM1_PSRP2_like"/>
    <property type="match status" value="1"/>
</dbReference>
<evidence type="ECO:0000256" key="16">
    <source>
        <dbReference type="PROSITE-ProRule" id="PRU00176"/>
    </source>
</evidence>
<proteinExistence type="inferred from homology"/>
<dbReference type="PROSITE" id="PS50102">
    <property type="entry name" value="RRM"/>
    <property type="match status" value="2"/>
</dbReference>
<feature type="region of interest" description="Disordered" evidence="17">
    <location>
        <begin position="866"/>
        <end position="886"/>
    </location>
</feature>
<feature type="compositionally biased region" description="Polar residues" evidence="17">
    <location>
        <begin position="1038"/>
        <end position="1047"/>
    </location>
</feature>
<dbReference type="GO" id="GO:0019843">
    <property type="term" value="F:rRNA binding"/>
    <property type="evidence" value="ECO:0007669"/>
    <property type="project" value="UniProtKB-KW"/>
</dbReference>
<accession>A0A4S4CYI1</accession>
<keyword evidence="7 16" id="KW-0694">RNA-binding</keyword>
<feature type="domain" description="RRM" evidence="18">
    <location>
        <begin position="183"/>
        <end position="267"/>
    </location>
</feature>
<dbReference type="GO" id="GO:0003682">
    <property type="term" value="F:chromatin binding"/>
    <property type="evidence" value="ECO:0007669"/>
    <property type="project" value="TreeGrafter"/>
</dbReference>
<dbReference type="SUPFAM" id="SSF54928">
    <property type="entry name" value="RNA-binding domain, RBD"/>
    <property type="match status" value="1"/>
</dbReference>
<dbReference type="InterPro" id="IPR000504">
    <property type="entry name" value="RRM_dom"/>
</dbReference>
<evidence type="ECO:0000256" key="14">
    <source>
        <dbReference type="ARBA" id="ARBA00070346"/>
    </source>
</evidence>
<dbReference type="CDD" id="cd21793">
    <property type="entry name" value="Rad21_Rec8_M_AtSYN1-like"/>
    <property type="match status" value="2"/>
</dbReference>
<name>A0A4S4CYI1_CAMSN</name>
<dbReference type="GO" id="GO:0005840">
    <property type="term" value="C:ribosome"/>
    <property type="evidence" value="ECO:0007669"/>
    <property type="project" value="UniProtKB-KW"/>
</dbReference>
<evidence type="ECO:0000259" key="18">
    <source>
        <dbReference type="PROSITE" id="PS50102"/>
    </source>
</evidence>
<feature type="region of interest" description="Disordered" evidence="17">
    <location>
        <begin position="333"/>
        <end position="352"/>
    </location>
</feature>
<sequence length="1180" mass="130482">MASISSILSPNLLQQHLTKPFAIPQQPNSKLSLHSLKSPNPTPISLRFSISHLGSNSKQPKWVSAVAEDTSVSTQDPSSEVARRVYIGNIPRTVNNDELRQIVEEHGAVEKAEVMYDKYSGRSRRFAFVTMKTVEDANAAIEKLNGTQIGGREIKANITEKPLQTMDLPFFQSEESEFIDSPHKVYVGNLAKTVTTEMLKNFFAEKGKVLSAKVSRVPGTSKSSGFGFVTFSSEEDVEAVISSVNNAHGHLQLRGSSRSLIEEPGQTDQIPSNQFFVEKSKNGSRRTELIIPKSIKIDNLEGLPHRGKTWPYRVDDYLPKGILRDSIGLKDASVSGASPMKEDPRPSLPVDPTVGFQDPGPEETEMLNEDSFPQNVPEIEVMRDAAHDFHADNISPWPDQGNDVLEPDRLLEQQIINEKEILPPAAEEILVSGGQSLPSQQHGEPVSSASSDKAPDVFDSHVSFGHASPELAMRSTPPVGQPKARPRKRKQLYDESTVLTNKFMKAALDNCSDLLRKRKCCPSSALDVWKSNNRLRKEKIFLEPLMTGLCADLCNVYTRDFITVKPHLVNMEEACPEPIVAESPPMHDLDTEIECLRNYEGPDCSNILPEIMERIMYPEVPIALRMSGHLLLGVVRIYSKKVDYLYQDYNFFLITIRKAFAPVEVNLPEDATHAPFDSVTLPKRSNLMPSIWMMTSLMTDQIPIGRDPYIAITFDEGILRDSIGLKDASVSGASPMKEDPRPSLPVDPTVGFQDPGPEETEMLNEDSFPQNIPEIEVMRDAAHDFHADNISLWPDQGNDVLEPDRLLEQQIINEKEILPPAAEEILVSGGQSLPSQQHGEPVSSASSDKAPDVFDSHVSFGHASPELAMRSTPPVGQPKARPRKRKQLYDESTVLTNKFMKAALDNCSDLLRKRKCCPSSALDVWKSNNRLRKEKIFLEPLMTGLCADLCNLYTRDFITVKPHLVNVEEACPEPTVAESPPMHDLDMEIECLRNYEGPDGSNILPEIMGSPNRFMASETRFTSSPYRRDDFTPASAGNLGSQSEPQLGTTVGTGVQPTPDLAASTGTLGSESETPMTFLGERLGFENTGLSDIPEVMNSAEADDLSFLASEDYTPTKIQTTQGVDVLSGTTRKVAQYLKGKSSVTPISEDISGDLILNKLVEGKIRKVCARMFYETLVSS</sequence>
<keyword evidence="6" id="KW-0677">Repeat</keyword>
<dbReference type="PANTHER" id="PTHR12585:SF55">
    <property type="entry name" value="SISTER CHROMATID COHESION 1 PROTEIN 3"/>
    <property type="match status" value="1"/>
</dbReference>
<evidence type="ECO:0000256" key="1">
    <source>
        <dbReference type="ARBA" id="ARBA00004123"/>
    </source>
</evidence>
<comment type="subcellular location">
    <subcellularLocation>
        <location evidence="1">Nucleus</location>
    </subcellularLocation>
    <subcellularLocation>
        <location evidence="2">Plastid</location>
        <location evidence="2">Chloroplast</location>
    </subcellularLocation>
</comment>
<feature type="compositionally biased region" description="Polar residues" evidence="17">
    <location>
        <begin position="1064"/>
        <end position="1074"/>
    </location>
</feature>
<dbReference type="AlphaFoldDB" id="A0A4S4CYI1"/>
<evidence type="ECO:0000256" key="11">
    <source>
        <dbReference type="ARBA" id="ARBA00023274"/>
    </source>
</evidence>
<keyword evidence="5" id="KW-0699">rRNA-binding</keyword>
<dbReference type="PANTHER" id="PTHR12585">
    <property type="entry name" value="SCC1 / RAD21 FAMILY MEMBER"/>
    <property type="match status" value="1"/>
</dbReference>
<keyword evidence="9" id="KW-0689">Ribosomal protein</keyword>
<dbReference type="InterPro" id="IPR039781">
    <property type="entry name" value="Rad21/Rec8-like"/>
</dbReference>
<evidence type="ECO:0000256" key="4">
    <source>
        <dbReference type="ARBA" id="ARBA00022640"/>
    </source>
</evidence>
<keyword evidence="4" id="KW-0934">Plastid</keyword>
<evidence type="ECO:0000256" key="13">
    <source>
        <dbReference type="ARBA" id="ARBA00063129"/>
    </source>
</evidence>
<keyword evidence="10" id="KW-0539">Nucleus</keyword>
<dbReference type="STRING" id="542762.A0A4S4CYI1"/>
<evidence type="ECO:0000256" key="3">
    <source>
        <dbReference type="ARBA" id="ARBA00022528"/>
    </source>
</evidence>
<reference evidence="19 20" key="1">
    <citation type="journal article" date="2018" name="Proc. Natl. Acad. Sci. U.S.A.">
        <title>Draft genome sequence of Camellia sinensis var. sinensis provides insights into the evolution of the tea genome and tea quality.</title>
        <authorList>
            <person name="Wei C."/>
            <person name="Yang H."/>
            <person name="Wang S."/>
            <person name="Zhao J."/>
            <person name="Liu C."/>
            <person name="Gao L."/>
            <person name="Xia E."/>
            <person name="Lu Y."/>
            <person name="Tai Y."/>
            <person name="She G."/>
            <person name="Sun J."/>
            <person name="Cao H."/>
            <person name="Tong W."/>
            <person name="Gao Q."/>
            <person name="Li Y."/>
            <person name="Deng W."/>
            <person name="Jiang X."/>
            <person name="Wang W."/>
            <person name="Chen Q."/>
            <person name="Zhang S."/>
            <person name="Li H."/>
            <person name="Wu J."/>
            <person name="Wang P."/>
            <person name="Li P."/>
            <person name="Shi C."/>
            <person name="Zheng F."/>
            <person name="Jian J."/>
            <person name="Huang B."/>
            <person name="Shan D."/>
            <person name="Shi M."/>
            <person name="Fang C."/>
            <person name="Yue Y."/>
            <person name="Li F."/>
            <person name="Li D."/>
            <person name="Wei S."/>
            <person name="Han B."/>
            <person name="Jiang C."/>
            <person name="Yin Y."/>
            <person name="Xia T."/>
            <person name="Zhang Z."/>
            <person name="Bennetzen J.L."/>
            <person name="Zhao S."/>
            <person name="Wan X."/>
        </authorList>
    </citation>
    <scope>NUCLEOTIDE SEQUENCE [LARGE SCALE GENOMIC DNA]</scope>
    <source>
        <strain evidence="20">cv. Shuchazao</strain>
        <tissue evidence="19">Leaf</tissue>
    </source>
</reference>
<feature type="domain" description="RRM" evidence="18">
    <location>
        <begin position="83"/>
        <end position="161"/>
    </location>
</feature>
<evidence type="ECO:0000256" key="2">
    <source>
        <dbReference type="ARBA" id="ARBA00004229"/>
    </source>
</evidence>
<dbReference type="InterPro" id="IPR006910">
    <property type="entry name" value="Rad21_Rec8_N"/>
</dbReference>
<evidence type="ECO:0000256" key="10">
    <source>
        <dbReference type="ARBA" id="ARBA00023242"/>
    </source>
</evidence>
<feature type="region of interest" description="Disordered" evidence="17">
    <location>
        <begin position="1024"/>
        <end position="1074"/>
    </location>
</feature>
<evidence type="ECO:0000256" key="9">
    <source>
        <dbReference type="ARBA" id="ARBA00022980"/>
    </source>
</evidence>
<dbReference type="GO" id="GO:1990904">
    <property type="term" value="C:ribonucleoprotein complex"/>
    <property type="evidence" value="ECO:0007669"/>
    <property type="project" value="UniProtKB-KW"/>
</dbReference>
<evidence type="ECO:0000256" key="5">
    <source>
        <dbReference type="ARBA" id="ARBA00022730"/>
    </source>
</evidence>
<comment type="similarity">
    <text evidence="12">Belongs to the chloroplast-specific ribosomal protein cS22 family.</text>
</comment>
<evidence type="ECO:0000256" key="6">
    <source>
        <dbReference type="ARBA" id="ARBA00022737"/>
    </source>
</evidence>
<dbReference type="GO" id="GO:1990414">
    <property type="term" value="P:replication-born double-strand break repair via sister chromatid exchange"/>
    <property type="evidence" value="ECO:0007669"/>
    <property type="project" value="TreeGrafter"/>
</dbReference>
<dbReference type="FunFam" id="3.30.70.330:FF:000401">
    <property type="entry name" value="30S ribosomal protein 2, chloroplastic"/>
    <property type="match status" value="1"/>
</dbReference>
<keyword evidence="11" id="KW-0687">Ribonucleoprotein</keyword>
<comment type="caution">
    <text evidence="19">The sequence shown here is derived from an EMBL/GenBank/DDBJ whole genome shotgun (WGS) entry which is preliminary data.</text>
</comment>
<dbReference type="Proteomes" id="UP000306102">
    <property type="component" value="Unassembled WGS sequence"/>
</dbReference>
<keyword evidence="20" id="KW-1185">Reference proteome</keyword>
<dbReference type="InterPro" id="IPR035979">
    <property type="entry name" value="RBD_domain_sf"/>
</dbReference>
<keyword evidence="8" id="KW-0809">Transit peptide</keyword>
<evidence type="ECO:0000256" key="8">
    <source>
        <dbReference type="ARBA" id="ARBA00022946"/>
    </source>
</evidence>
<dbReference type="EMBL" id="SDRB02013421">
    <property type="protein sequence ID" value="THF94934.1"/>
    <property type="molecule type" value="Genomic_DNA"/>
</dbReference>
<dbReference type="InterPro" id="IPR012677">
    <property type="entry name" value="Nucleotide-bd_a/b_plait_sf"/>
</dbReference>
<keyword evidence="3" id="KW-0150">Chloroplast</keyword>
<evidence type="ECO:0000256" key="7">
    <source>
        <dbReference type="ARBA" id="ARBA00022884"/>
    </source>
</evidence>
<dbReference type="Pfam" id="PF04825">
    <property type="entry name" value="Rad21_Rec8_N"/>
    <property type="match status" value="1"/>
</dbReference>
<dbReference type="Gene3D" id="3.30.70.330">
    <property type="match status" value="2"/>
</dbReference>
<feature type="region of interest" description="Disordered" evidence="17">
    <location>
        <begin position="470"/>
        <end position="490"/>
    </location>
</feature>
<organism evidence="19 20">
    <name type="scientific">Camellia sinensis var. sinensis</name>
    <name type="common">China tea</name>
    <dbReference type="NCBI Taxonomy" id="542762"/>
    <lineage>
        <taxon>Eukaryota</taxon>
        <taxon>Viridiplantae</taxon>
        <taxon>Streptophyta</taxon>
        <taxon>Embryophyta</taxon>
        <taxon>Tracheophyta</taxon>
        <taxon>Spermatophyta</taxon>
        <taxon>Magnoliopsida</taxon>
        <taxon>eudicotyledons</taxon>
        <taxon>Gunneridae</taxon>
        <taxon>Pentapetalae</taxon>
        <taxon>asterids</taxon>
        <taxon>Ericales</taxon>
        <taxon>Theaceae</taxon>
        <taxon>Camellia</taxon>
    </lineage>
</organism>
<evidence type="ECO:0000313" key="19">
    <source>
        <dbReference type="EMBL" id="THF94934.1"/>
    </source>
</evidence>
<comment type="subunit">
    <text evidence="13">Component of the chloroplast small ribosomal subunit (SSU). Mature 70S chloroplast ribosomes of higher plants consist of a small (30S) and a large (50S) subunit. The 30S small subunit contains 1 molecule of ribosomal RNA (16S rRNA) and 24 different proteins. The 50S large subunit contains 3 rRNA molecules (23S, 5S and 4.5S rRNA) and 33 different proteins.</text>
</comment>
<dbReference type="GO" id="GO:0009507">
    <property type="term" value="C:chloroplast"/>
    <property type="evidence" value="ECO:0007669"/>
    <property type="project" value="UniProtKB-SubCell"/>
</dbReference>